<feature type="compositionally biased region" description="Pro residues" evidence="1">
    <location>
        <begin position="74"/>
        <end position="91"/>
    </location>
</feature>
<proteinExistence type="predicted"/>
<feature type="region of interest" description="Disordered" evidence="1">
    <location>
        <begin position="52"/>
        <end position="115"/>
    </location>
</feature>
<evidence type="ECO:0000313" key="3">
    <source>
        <dbReference type="Proteomes" id="UP001218188"/>
    </source>
</evidence>
<dbReference type="EMBL" id="JARJCM010000001">
    <property type="protein sequence ID" value="KAJ7047955.1"/>
    <property type="molecule type" value="Genomic_DNA"/>
</dbReference>
<dbReference type="Proteomes" id="UP001218188">
    <property type="component" value="Unassembled WGS sequence"/>
</dbReference>
<comment type="caution">
    <text evidence="2">The sequence shown here is derived from an EMBL/GenBank/DDBJ whole genome shotgun (WGS) entry which is preliminary data.</text>
</comment>
<reference evidence="2" key="1">
    <citation type="submission" date="2023-03" db="EMBL/GenBank/DDBJ databases">
        <title>Massive genome expansion in bonnet fungi (Mycena s.s.) driven by repeated elements and novel gene families across ecological guilds.</title>
        <authorList>
            <consortium name="Lawrence Berkeley National Laboratory"/>
            <person name="Harder C.B."/>
            <person name="Miyauchi S."/>
            <person name="Viragh M."/>
            <person name="Kuo A."/>
            <person name="Thoen E."/>
            <person name="Andreopoulos B."/>
            <person name="Lu D."/>
            <person name="Skrede I."/>
            <person name="Drula E."/>
            <person name="Henrissat B."/>
            <person name="Morin E."/>
            <person name="Kohler A."/>
            <person name="Barry K."/>
            <person name="LaButti K."/>
            <person name="Morin E."/>
            <person name="Salamov A."/>
            <person name="Lipzen A."/>
            <person name="Mereny Z."/>
            <person name="Hegedus B."/>
            <person name="Baldrian P."/>
            <person name="Stursova M."/>
            <person name="Weitz H."/>
            <person name="Taylor A."/>
            <person name="Grigoriev I.V."/>
            <person name="Nagy L.G."/>
            <person name="Martin F."/>
            <person name="Kauserud H."/>
        </authorList>
    </citation>
    <scope>NUCLEOTIDE SEQUENCE</scope>
    <source>
        <strain evidence="2">CBHHK200</strain>
    </source>
</reference>
<evidence type="ECO:0000313" key="2">
    <source>
        <dbReference type="EMBL" id="KAJ7047955.1"/>
    </source>
</evidence>
<accession>A0AAD6TMC9</accession>
<name>A0AAD6TMC9_9AGAR</name>
<gene>
    <name evidence="2" type="ORF">C8F04DRAFT_1247560</name>
</gene>
<evidence type="ECO:0000256" key="1">
    <source>
        <dbReference type="SAM" id="MobiDB-lite"/>
    </source>
</evidence>
<feature type="compositionally biased region" description="Polar residues" evidence="1">
    <location>
        <begin position="57"/>
        <end position="66"/>
    </location>
</feature>
<dbReference type="AlphaFoldDB" id="A0AAD6TMC9"/>
<sequence length="215" mass="23888">MHTTLPALINHWIEVSQSLFLFNLIRHLWGGITDDQSRIEWGVAGVSSLPPTPLPLQIQSTPTTHPNALRYTSPPSPPRPLHPPPLPPPQPLSSGWAKDKERERTGASSMGQLGSHRPHALTLPLLIRLDLMIEWVRLGWGQQWWWCALDDLTRQLCVGLVFASSSLYATPTLLSSDDNLLTPELAKSALRELGLSATLQQYSPVEVVPLNIWGK</sequence>
<keyword evidence="3" id="KW-1185">Reference proteome</keyword>
<protein>
    <submittedName>
        <fullName evidence="2">Uncharacterized protein</fullName>
    </submittedName>
</protein>
<organism evidence="2 3">
    <name type="scientific">Mycena alexandri</name>
    <dbReference type="NCBI Taxonomy" id="1745969"/>
    <lineage>
        <taxon>Eukaryota</taxon>
        <taxon>Fungi</taxon>
        <taxon>Dikarya</taxon>
        <taxon>Basidiomycota</taxon>
        <taxon>Agaricomycotina</taxon>
        <taxon>Agaricomycetes</taxon>
        <taxon>Agaricomycetidae</taxon>
        <taxon>Agaricales</taxon>
        <taxon>Marasmiineae</taxon>
        <taxon>Mycenaceae</taxon>
        <taxon>Mycena</taxon>
    </lineage>
</organism>